<keyword evidence="3 7" id="KW-1133">Transmembrane helix</keyword>
<dbReference type="InterPro" id="IPR017927">
    <property type="entry name" value="FAD-bd_FR_type"/>
</dbReference>
<keyword evidence="5 7" id="KW-0472">Membrane</keyword>
<dbReference type="InterPro" id="IPR013112">
    <property type="entry name" value="FAD-bd_8"/>
</dbReference>
<dbReference type="Gene3D" id="3.40.50.80">
    <property type="entry name" value="Nucleotide-binding domain of ferredoxin-NADP reductase (FNR) module"/>
    <property type="match status" value="1"/>
</dbReference>
<name>V8NWU7_OPHHA</name>
<comment type="caution">
    <text evidence="9">The sequence shown here is derived from an EMBL/GenBank/DDBJ whole genome shotgun (WGS) entry which is preliminary data.</text>
</comment>
<dbReference type="PANTHER" id="PTHR11972:SF12">
    <property type="entry name" value="NADPH OXIDASE 3"/>
    <property type="match status" value="1"/>
</dbReference>
<dbReference type="Pfam" id="PF08022">
    <property type="entry name" value="FAD_binding_8"/>
    <property type="match status" value="1"/>
</dbReference>
<feature type="non-terminal residue" evidence="9">
    <location>
        <position position="1"/>
    </location>
</feature>
<dbReference type="InterPro" id="IPR017938">
    <property type="entry name" value="Riboflavin_synthase-like_b-brl"/>
</dbReference>
<reference evidence="9 10" key="1">
    <citation type="journal article" date="2013" name="Proc. Natl. Acad. Sci. U.S.A.">
        <title>The king cobra genome reveals dynamic gene evolution and adaptation in the snake venom system.</title>
        <authorList>
            <person name="Vonk F.J."/>
            <person name="Casewell N.R."/>
            <person name="Henkel C.V."/>
            <person name="Heimberg A.M."/>
            <person name="Jansen H.J."/>
            <person name="McCleary R.J."/>
            <person name="Kerkkamp H.M."/>
            <person name="Vos R.A."/>
            <person name="Guerreiro I."/>
            <person name="Calvete J.J."/>
            <person name="Wuster W."/>
            <person name="Woods A.E."/>
            <person name="Logan J.M."/>
            <person name="Harrison R.A."/>
            <person name="Castoe T.A."/>
            <person name="de Koning A.P."/>
            <person name="Pollock D.D."/>
            <person name="Yandell M."/>
            <person name="Calderon D."/>
            <person name="Renjifo C."/>
            <person name="Currier R.B."/>
            <person name="Salgado D."/>
            <person name="Pla D."/>
            <person name="Sanz L."/>
            <person name="Hyder A.S."/>
            <person name="Ribeiro J.M."/>
            <person name="Arntzen J.W."/>
            <person name="van den Thillart G.E."/>
            <person name="Boetzer M."/>
            <person name="Pirovano W."/>
            <person name="Dirks R.P."/>
            <person name="Spaink H.P."/>
            <person name="Duboule D."/>
            <person name="McGlinn E."/>
            <person name="Kini R.M."/>
            <person name="Richardson M.K."/>
        </authorList>
    </citation>
    <scope>NUCLEOTIDE SEQUENCE</scope>
    <source>
        <tissue evidence="9">Blood</tissue>
    </source>
</reference>
<evidence type="ECO:0000256" key="4">
    <source>
        <dbReference type="ARBA" id="ARBA00023002"/>
    </source>
</evidence>
<evidence type="ECO:0000256" key="3">
    <source>
        <dbReference type="ARBA" id="ARBA00022989"/>
    </source>
</evidence>
<feature type="domain" description="FAD-binding FR-type" evidence="8">
    <location>
        <begin position="270"/>
        <end position="382"/>
    </location>
</feature>
<dbReference type="CDD" id="cd06186">
    <property type="entry name" value="NOX_Duox_like_FAD_NADP"/>
    <property type="match status" value="1"/>
</dbReference>
<dbReference type="SUPFAM" id="SSF63380">
    <property type="entry name" value="Riboflavin synthase domain-like"/>
    <property type="match status" value="1"/>
</dbReference>
<accession>V8NWU7</accession>
<dbReference type="Pfam" id="PF01794">
    <property type="entry name" value="Ferric_reduct"/>
    <property type="match status" value="1"/>
</dbReference>
<proteinExistence type="predicted"/>
<evidence type="ECO:0000313" key="9">
    <source>
        <dbReference type="EMBL" id="ETE66022.1"/>
    </source>
</evidence>
<gene>
    <name evidence="9" type="primary">NOX3</name>
    <name evidence="9" type="ORF">L345_08205</name>
</gene>
<dbReference type="PROSITE" id="PS51384">
    <property type="entry name" value="FAD_FR"/>
    <property type="match status" value="1"/>
</dbReference>
<evidence type="ECO:0000256" key="7">
    <source>
        <dbReference type="SAM" id="Phobius"/>
    </source>
</evidence>
<dbReference type="OrthoDB" id="167398at2759"/>
<dbReference type="InterPro" id="IPR039261">
    <property type="entry name" value="FNR_nucleotide-bd"/>
</dbReference>
<dbReference type="GO" id="GO:0042554">
    <property type="term" value="P:superoxide anion generation"/>
    <property type="evidence" value="ECO:0007669"/>
    <property type="project" value="TreeGrafter"/>
</dbReference>
<feature type="non-terminal residue" evidence="9">
    <location>
        <position position="715"/>
    </location>
</feature>
<dbReference type="InterPro" id="IPR000778">
    <property type="entry name" value="Cyt_b245_heavy_chain"/>
</dbReference>
<dbReference type="Gene3D" id="2.40.30.10">
    <property type="entry name" value="Translation factors"/>
    <property type="match status" value="1"/>
</dbReference>
<keyword evidence="4" id="KW-0560">Oxidoreductase</keyword>
<dbReference type="SUPFAM" id="SSF52343">
    <property type="entry name" value="Ferredoxin reductase-like, C-terminal NADP-linked domain"/>
    <property type="match status" value="1"/>
</dbReference>
<dbReference type="InterPro" id="IPR050369">
    <property type="entry name" value="RBOH/FRE"/>
</dbReference>
<organism evidence="9 10">
    <name type="scientific">Ophiophagus hannah</name>
    <name type="common">King cobra</name>
    <name type="synonym">Naja hannah</name>
    <dbReference type="NCBI Taxonomy" id="8665"/>
    <lineage>
        <taxon>Eukaryota</taxon>
        <taxon>Metazoa</taxon>
        <taxon>Chordata</taxon>
        <taxon>Craniata</taxon>
        <taxon>Vertebrata</taxon>
        <taxon>Euteleostomi</taxon>
        <taxon>Lepidosauria</taxon>
        <taxon>Squamata</taxon>
        <taxon>Bifurcata</taxon>
        <taxon>Unidentata</taxon>
        <taxon>Episquamata</taxon>
        <taxon>Toxicofera</taxon>
        <taxon>Serpentes</taxon>
        <taxon>Colubroidea</taxon>
        <taxon>Elapidae</taxon>
        <taxon>Elapinae</taxon>
        <taxon>Ophiophagus</taxon>
    </lineage>
</organism>
<dbReference type="FunFam" id="2.40.30.10:FF:000030">
    <property type="entry name" value="cytochrome b-245 heavy chain"/>
    <property type="match status" value="1"/>
</dbReference>
<feature type="transmembrane region" description="Helical" evidence="7">
    <location>
        <begin position="86"/>
        <end position="106"/>
    </location>
</feature>
<dbReference type="EMBL" id="AZIM01001685">
    <property type="protein sequence ID" value="ETE66022.1"/>
    <property type="molecule type" value="Genomic_DNA"/>
</dbReference>
<feature type="transmembrane region" description="Helical" evidence="7">
    <location>
        <begin position="150"/>
        <end position="172"/>
    </location>
</feature>
<keyword evidence="2 7" id="KW-0812">Transmembrane</keyword>
<feature type="transmembrane region" description="Helical" evidence="7">
    <location>
        <begin position="36"/>
        <end position="53"/>
    </location>
</feature>
<evidence type="ECO:0000256" key="6">
    <source>
        <dbReference type="ARBA" id="ARBA00049908"/>
    </source>
</evidence>
<comment type="catalytic activity">
    <reaction evidence="6">
        <text>NADPH + 2 O2 = 2 superoxide + NADP(+) + H(+)</text>
        <dbReference type="Rhea" id="RHEA:63180"/>
        <dbReference type="ChEBI" id="CHEBI:15378"/>
        <dbReference type="ChEBI" id="CHEBI:15379"/>
        <dbReference type="ChEBI" id="CHEBI:18421"/>
        <dbReference type="ChEBI" id="CHEBI:57783"/>
        <dbReference type="ChEBI" id="CHEBI:58349"/>
    </reaction>
</comment>
<dbReference type="AlphaFoldDB" id="V8NWU7"/>
<evidence type="ECO:0000256" key="2">
    <source>
        <dbReference type="ARBA" id="ARBA00022692"/>
    </source>
</evidence>
<dbReference type="InterPro" id="IPR013121">
    <property type="entry name" value="Fe_red_NAD-bd_6"/>
</dbReference>
<dbReference type="InterPro" id="IPR013130">
    <property type="entry name" value="Fe3_Rdtase_TM_dom"/>
</dbReference>
<feature type="transmembrane region" description="Helical" evidence="7">
    <location>
        <begin position="459"/>
        <end position="479"/>
    </location>
</feature>
<dbReference type="GO" id="GO:0006952">
    <property type="term" value="P:defense response"/>
    <property type="evidence" value="ECO:0007669"/>
    <property type="project" value="TreeGrafter"/>
</dbReference>
<evidence type="ECO:0000313" key="10">
    <source>
        <dbReference type="Proteomes" id="UP000018936"/>
    </source>
</evidence>
<dbReference type="GO" id="GO:0043020">
    <property type="term" value="C:NADPH oxidase complex"/>
    <property type="evidence" value="ECO:0007669"/>
    <property type="project" value="TreeGrafter"/>
</dbReference>
<evidence type="ECO:0000256" key="5">
    <source>
        <dbReference type="ARBA" id="ARBA00023136"/>
    </source>
</evidence>
<dbReference type="PANTHER" id="PTHR11972">
    <property type="entry name" value="NADPH OXIDASE"/>
    <property type="match status" value="1"/>
</dbReference>
<dbReference type="Pfam" id="PF08030">
    <property type="entry name" value="NAD_binding_6"/>
    <property type="match status" value="1"/>
</dbReference>
<keyword evidence="10" id="KW-1185">Reference proteome</keyword>
<protein>
    <submittedName>
        <fullName evidence="9">NADPH oxidase 3</fullName>
    </submittedName>
</protein>
<evidence type="ECO:0000256" key="1">
    <source>
        <dbReference type="ARBA" id="ARBA00004141"/>
    </source>
</evidence>
<dbReference type="GO" id="GO:0016175">
    <property type="term" value="F:superoxide-generating NAD(P)H oxidase activity"/>
    <property type="evidence" value="ECO:0007669"/>
    <property type="project" value="TreeGrafter"/>
</dbReference>
<feature type="transmembrane region" description="Helical" evidence="7">
    <location>
        <begin position="184"/>
        <end position="205"/>
    </location>
</feature>
<dbReference type="PRINTS" id="PR00466">
    <property type="entry name" value="GP91PHOX"/>
</dbReference>
<dbReference type="Proteomes" id="UP000018936">
    <property type="component" value="Unassembled WGS sequence"/>
</dbReference>
<sequence>HIIVLRKNIFPVTTRKYLQKENYNWHNGVYCKCKQLLWLGMNFYLFIDTFFWYESEDAYLYTRVMLGCCRTILRRQLDKNITFHKMIAYGVAVNATIHIIAHLVNIEQFHLSHSKQAGDLRKKLSGIGGNPNESYLNPIRSYDTNTLAEILRSIAGVTGLLITVSLILIMTSSTETIRRSFYEVFWYTHHLFVVFFAGLVVHGMGHLIRGQTNQSLLVHNVSYCKDHYWEWERSVQCPLPQFSGNSPSAWKWVLGPVILHIYERMIRLWRFQQEVVITKVVSHSSGVLELQLKKRGFKMEPGQYIFLQCPAISQLEWHPFTLTSAPEDDFFSVHIRSVGNWTEAIFRAFGAHEEPYKEPWKLPSVCIAAGIGVTPFASILKSIWYKNSNLNTQLKVEKVYFYWICRDPSAFEWFADLLCLLEAQMAKKGKAYFLSYHIFLTDWDESQRKPGWESKTGKYLIFSHYIYIFICPVATHIALHYEKKVDVITGLRQKTFYGRPNWDTEFKQIAENHPGTRIGVFFCGSKTLSRNLQKMCNRYSSTDPRGIQFYYNKETSLSFYLFNMDAAQLQMAFISNVVVVEKGDRKRRKLADLSFSGSKISCLLKLLAKTKRFCGGEKKEKKKKTPTANTEREREKVWWGEMCEGSNVEKGLLPKIPQMLCGFEELSTKQPECIHLKQGRQQLIGKLEDGLRAEVFRSSFSFLVFLIRNVISKAN</sequence>
<evidence type="ECO:0000259" key="8">
    <source>
        <dbReference type="PROSITE" id="PS51384"/>
    </source>
</evidence>
<comment type="subcellular location">
    <subcellularLocation>
        <location evidence="1">Membrane</location>
        <topology evidence="1">Multi-pass membrane protein</topology>
    </subcellularLocation>
</comment>